<accession>A0A5N6PP01</accession>
<proteinExistence type="predicted"/>
<organism evidence="1 2">
    <name type="scientific">Mikania micrantha</name>
    <name type="common">bitter vine</name>
    <dbReference type="NCBI Taxonomy" id="192012"/>
    <lineage>
        <taxon>Eukaryota</taxon>
        <taxon>Viridiplantae</taxon>
        <taxon>Streptophyta</taxon>
        <taxon>Embryophyta</taxon>
        <taxon>Tracheophyta</taxon>
        <taxon>Spermatophyta</taxon>
        <taxon>Magnoliopsida</taxon>
        <taxon>eudicotyledons</taxon>
        <taxon>Gunneridae</taxon>
        <taxon>Pentapetalae</taxon>
        <taxon>asterids</taxon>
        <taxon>campanulids</taxon>
        <taxon>Asterales</taxon>
        <taxon>Asteraceae</taxon>
        <taxon>Asteroideae</taxon>
        <taxon>Heliantheae alliance</taxon>
        <taxon>Eupatorieae</taxon>
        <taxon>Mikania</taxon>
    </lineage>
</organism>
<evidence type="ECO:0000313" key="1">
    <source>
        <dbReference type="EMBL" id="KAD6795226.1"/>
    </source>
</evidence>
<dbReference type="Proteomes" id="UP000326396">
    <property type="component" value="Linkage Group LG11"/>
</dbReference>
<gene>
    <name evidence="1" type="ORF">E3N88_06122</name>
</gene>
<keyword evidence="2" id="KW-1185">Reference proteome</keyword>
<dbReference type="EMBL" id="SZYD01000003">
    <property type="protein sequence ID" value="KAD6795226.1"/>
    <property type="molecule type" value="Genomic_DNA"/>
</dbReference>
<protein>
    <submittedName>
        <fullName evidence="1">Uncharacterized protein</fullName>
    </submittedName>
</protein>
<dbReference type="AlphaFoldDB" id="A0A5N6PP01"/>
<evidence type="ECO:0000313" key="2">
    <source>
        <dbReference type="Proteomes" id="UP000326396"/>
    </source>
</evidence>
<comment type="caution">
    <text evidence="1">The sequence shown here is derived from an EMBL/GenBank/DDBJ whole genome shotgun (WGS) entry which is preliminary data.</text>
</comment>
<reference evidence="1 2" key="1">
    <citation type="submission" date="2019-05" db="EMBL/GenBank/DDBJ databases">
        <title>Mikania micrantha, genome provides insights into the molecular mechanism of rapid growth.</title>
        <authorList>
            <person name="Liu B."/>
        </authorList>
    </citation>
    <scope>NUCLEOTIDE SEQUENCE [LARGE SCALE GENOMIC DNA]</scope>
    <source>
        <strain evidence="1">NLD-2019</strain>
        <tissue evidence="1">Leaf</tissue>
    </source>
</reference>
<sequence length="144" mass="17159">MENIKQRVRVLPSLTEDKAERRSALFQWLELQRSEAVERLSSSSSFFSMFVFTRKCRRELGFRSFDDQNVWLNRRRCSSSSHHRSRKWGFRLDCMDSDGHEEDDEQSSKLEKRVLGFSGWTGVEERTLYLMILNFERVLQANLV</sequence>
<name>A0A5N6PP01_9ASTR</name>